<keyword evidence="2" id="KW-0378">Hydrolase</keyword>
<sequence>MDPVGLRYYLNEIYNRYEIPVMVVENGLGAIDELTEDKKVHDQYRIEYLREHIKSMEGALGDGVDLIAYTPWGCIDLISASTGEMKKRYGFIYVDLNNEGNGTMKRYKKDSFEWYKKVISSNGEELGL</sequence>
<evidence type="ECO:0000256" key="1">
    <source>
        <dbReference type="RuleBase" id="RU003690"/>
    </source>
</evidence>
<dbReference type="RefSeq" id="WP_421757318.1">
    <property type="nucleotide sequence ID" value="NZ_CACRTV010000086.1"/>
</dbReference>
<dbReference type="EMBL" id="CACRTV010000086">
    <property type="protein sequence ID" value="VYU64921.1"/>
    <property type="molecule type" value="Genomic_DNA"/>
</dbReference>
<dbReference type="EC" id="3.2.1.86" evidence="2"/>
<gene>
    <name evidence="2" type="primary">bglA_4</name>
    <name evidence="2" type="ORF">CPLFYP93_03156</name>
</gene>
<dbReference type="GO" id="GO:0016052">
    <property type="term" value="P:carbohydrate catabolic process"/>
    <property type="evidence" value="ECO:0007669"/>
    <property type="project" value="TreeGrafter"/>
</dbReference>
<dbReference type="PANTHER" id="PTHR10353:SF85">
    <property type="entry name" value="ARYL-PHOSPHO-BETA-D-GLUCOSIDASE BGLA"/>
    <property type="match status" value="1"/>
</dbReference>
<dbReference type="SUPFAM" id="SSF51445">
    <property type="entry name" value="(Trans)glycosidases"/>
    <property type="match status" value="1"/>
</dbReference>
<comment type="similarity">
    <text evidence="1">Belongs to the glycosyl hydrolase 1 family.</text>
</comment>
<dbReference type="InterPro" id="IPR017853">
    <property type="entry name" value="GH"/>
</dbReference>
<reference evidence="2" key="1">
    <citation type="submission" date="2019-11" db="EMBL/GenBank/DDBJ databases">
        <authorList>
            <person name="Feng L."/>
        </authorList>
    </citation>
    <scope>NUCLEOTIDE SEQUENCE</scope>
    <source>
        <strain evidence="2">CParaputrificumLFYP93</strain>
    </source>
</reference>
<dbReference type="GO" id="GO:0005829">
    <property type="term" value="C:cytosol"/>
    <property type="evidence" value="ECO:0007669"/>
    <property type="project" value="TreeGrafter"/>
</dbReference>
<proteinExistence type="inferred from homology"/>
<accession>A0A6N3GM39</accession>
<keyword evidence="2" id="KW-0326">Glycosidase</keyword>
<protein>
    <submittedName>
        <fullName evidence="2">Aryl-phospho-beta-D-glucosidase BglA</fullName>
        <ecNumber evidence="2">3.2.1.86</ecNumber>
    </submittedName>
</protein>
<dbReference type="Pfam" id="PF00232">
    <property type="entry name" value="Glyco_hydro_1"/>
    <property type="match status" value="1"/>
</dbReference>
<evidence type="ECO:0000313" key="2">
    <source>
        <dbReference type="EMBL" id="VYU64921.1"/>
    </source>
</evidence>
<dbReference type="PANTHER" id="PTHR10353">
    <property type="entry name" value="GLYCOSYL HYDROLASE"/>
    <property type="match status" value="1"/>
</dbReference>
<name>A0A6N3GM39_9CLOT</name>
<dbReference type="PRINTS" id="PR00131">
    <property type="entry name" value="GLHYDRLASE1"/>
</dbReference>
<organism evidence="2">
    <name type="scientific">Clostridium paraputrificum</name>
    <dbReference type="NCBI Taxonomy" id="29363"/>
    <lineage>
        <taxon>Bacteria</taxon>
        <taxon>Bacillati</taxon>
        <taxon>Bacillota</taxon>
        <taxon>Clostridia</taxon>
        <taxon>Eubacteriales</taxon>
        <taxon>Clostridiaceae</taxon>
        <taxon>Clostridium</taxon>
    </lineage>
</organism>
<dbReference type="GO" id="GO:0008706">
    <property type="term" value="F:6-phospho-beta-glucosidase activity"/>
    <property type="evidence" value="ECO:0007669"/>
    <property type="project" value="UniProtKB-EC"/>
</dbReference>
<dbReference type="InterPro" id="IPR001360">
    <property type="entry name" value="Glyco_hydro_1"/>
</dbReference>
<dbReference type="Gene3D" id="3.20.20.80">
    <property type="entry name" value="Glycosidases"/>
    <property type="match status" value="1"/>
</dbReference>
<dbReference type="AlphaFoldDB" id="A0A6N3GM39"/>